<dbReference type="InterPro" id="IPR016709">
    <property type="entry name" value="HadA-like"/>
</dbReference>
<dbReference type="RefSeq" id="WP_115361963.1">
    <property type="nucleotide sequence ID" value="NZ_CP038012.1"/>
</dbReference>
<dbReference type="PIRSF" id="PIRSF018072">
    <property type="entry name" value="UCP018072"/>
    <property type="match status" value="1"/>
</dbReference>
<dbReference type="Pfam" id="PF13452">
    <property type="entry name" value="FAS1_DH_region"/>
    <property type="match status" value="1"/>
</dbReference>
<proteinExistence type="predicted"/>
<evidence type="ECO:0000313" key="2">
    <source>
        <dbReference type="EMBL" id="SUJ11205.1"/>
    </source>
</evidence>
<name>A0A380C1T5_SPOPA</name>
<reference evidence="2 3" key="1">
    <citation type="submission" date="2018-06" db="EMBL/GenBank/DDBJ databases">
        <authorList>
            <consortium name="Pathogen Informatics"/>
            <person name="Doyle S."/>
        </authorList>
    </citation>
    <scope>NUCLEOTIDE SEQUENCE [LARGE SCALE GENOMIC DNA]</scope>
    <source>
        <strain evidence="3">ATCC 11859 / DSM 33 / NCIB 8841 / NCTC 4822</strain>
    </source>
</reference>
<accession>A0A380C1T5</accession>
<dbReference type="CDD" id="cd03441">
    <property type="entry name" value="R_hydratase_like"/>
    <property type="match status" value="1"/>
</dbReference>
<gene>
    <name evidence="2" type="ORF">NCTC4822_02093</name>
</gene>
<dbReference type="AlphaFoldDB" id="A0A380C1T5"/>
<dbReference type="InterPro" id="IPR039569">
    <property type="entry name" value="FAS1-like_DH_region"/>
</dbReference>
<dbReference type="OrthoDB" id="160199at2"/>
<evidence type="ECO:0000259" key="1">
    <source>
        <dbReference type="Pfam" id="PF13452"/>
    </source>
</evidence>
<protein>
    <submittedName>
        <fullName evidence="2">(3R)-hydroxyacyl-ACP dehydratase subunit HadA</fullName>
    </submittedName>
</protein>
<keyword evidence="3" id="KW-1185">Reference proteome</keyword>
<organism evidence="2 3">
    <name type="scientific">Sporosarcina pasteurii</name>
    <name type="common">Bacillus pasteurii</name>
    <dbReference type="NCBI Taxonomy" id="1474"/>
    <lineage>
        <taxon>Bacteria</taxon>
        <taxon>Bacillati</taxon>
        <taxon>Bacillota</taxon>
        <taxon>Bacilli</taxon>
        <taxon>Bacillales</taxon>
        <taxon>Caryophanaceae</taxon>
        <taxon>Sporosarcina</taxon>
    </lineage>
</organism>
<feature type="domain" description="FAS1-like dehydratase" evidence="1">
    <location>
        <begin position="5"/>
        <end position="132"/>
    </location>
</feature>
<evidence type="ECO:0000313" key="3">
    <source>
        <dbReference type="Proteomes" id="UP000254519"/>
    </source>
</evidence>
<dbReference type="EMBL" id="UGYZ01000002">
    <property type="protein sequence ID" value="SUJ11205.1"/>
    <property type="molecule type" value="Genomic_DNA"/>
</dbReference>
<dbReference type="Proteomes" id="UP000254519">
    <property type="component" value="Unassembled WGS sequence"/>
</dbReference>
<dbReference type="SUPFAM" id="SSF54637">
    <property type="entry name" value="Thioesterase/thiol ester dehydrase-isomerase"/>
    <property type="match status" value="1"/>
</dbReference>
<dbReference type="Gene3D" id="3.10.129.10">
    <property type="entry name" value="Hotdog Thioesterase"/>
    <property type="match status" value="1"/>
</dbReference>
<dbReference type="InterPro" id="IPR029069">
    <property type="entry name" value="HotDog_dom_sf"/>
</dbReference>
<sequence>MLKDVIGKRSETIKNTIERGAVKKFAEAIGDISSIYYDEEAGKNSRFKRNIAPPTFPVTFEFGAVADLTLPSKGLIHGEQSFHYKRPLFVGEDVYCFTEVKDYYEKTGSFGNMGFLVLTRHGLDRNDELIFTEERVIIINEEVRKGMLV</sequence>